<protein>
    <submittedName>
        <fullName evidence="10">Putative integral membrane efflux protein</fullName>
    </submittedName>
</protein>
<dbReference type="PROSITE" id="PS00216">
    <property type="entry name" value="SUGAR_TRANSPORT_1"/>
    <property type="match status" value="1"/>
</dbReference>
<name>A0A077LX36_9MICO</name>
<feature type="transmembrane region" description="Helical" evidence="8">
    <location>
        <begin position="95"/>
        <end position="114"/>
    </location>
</feature>
<feature type="transmembrane region" description="Helical" evidence="8">
    <location>
        <begin position="120"/>
        <end position="141"/>
    </location>
</feature>
<proteinExistence type="predicted"/>
<dbReference type="InterPro" id="IPR011701">
    <property type="entry name" value="MFS"/>
</dbReference>
<feature type="transmembrane region" description="Helical" evidence="8">
    <location>
        <begin position="216"/>
        <end position="237"/>
    </location>
</feature>
<feature type="domain" description="Major facilitator superfamily (MFS) profile" evidence="9">
    <location>
        <begin position="29"/>
        <end position="514"/>
    </location>
</feature>
<feature type="transmembrane region" description="Helical" evidence="8">
    <location>
        <begin position="179"/>
        <end position="204"/>
    </location>
</feature>
<feature type="transmembrane region" description="Helical" evidence="8">
    <location>
        <begin position="27"/>
        <end position="51"/>
    </location>
</feature>
<evidence type="ECO:0000256" key="3">
    <source>
        <dbReference type="ARBA" id="ARBA00022475"/>
    </source>
</evidence>
<feature type="transmembrane region" description="Helical" evidence="8">
    <location>
        <begin position="370"/>
        <end position="397"/>
    </location>
</feature>
<sequence>MSKPTESNTTPADTGDRAQDRRTSRRWLALAVLCLPVLLVSMDVSILFFAAPDIARDLEPSATQQLWIFDAYGFVLAGLLLTMGAVADRFGRRRILLAGAAAFSLASVLAAWAPSAEMLILARGLMGIGGATLMPSTLALIRNVFHDRAERSTAIGVWSGVFAAGVGIGPVLAGLLLAHFWWGSVFLVNVPVMAVLLLAAPLLLPESRGHGVRLDVLGSGLALATVLPVMAGIKGLAADGWNLPDLGWIVLGLAAGIVFARRQRTSAAPLVDPTLLRMPGVRPALTVNVIGQAALMGNAILLTQYLQSVLGMTALRAALWSIVPSVVVGAVAPLAGMLAGRVGRARIMATGMAVAAAGYFELLLTRADSTVWTCLVGATLIAAGLVCVLTLITELVVGTVPAERAGTASGLLETSSELAGALGMALLGSVVNAAYRSGMHDTASTLPGGAGRLAGGTLAGAVVVAQQVGGAAGEAVLATARTAYVTAMHRADLVAGLVLLVGVVVALTRLPRDRANNGG</sequence>
<reference evidence="10 11" key="1">
    <citation type="journal article" date="2013" name="ISME J.">
        <title>A metabolic model for members of the genus Tetrasphaera involved in enhanced biological phosphorus removal.</title>
        <authorList>
            <person name="Kristiansen R."/>
            <person name="Nguyen H.T.T."/>
            <person name="Saunders A.M."/>
            <person name="Nielsen J.L."/>
            <person name="Wimmer R."/>
            <person name="Le V.Q."/>
            <person name="McIlroy S.J."/>
            <person name="Petrovski S."/>
            <person name="Seviour R.J."/>
            <person name="Calteau A."/>
            <person name="Nielsen K.L."/>
            <person name="Nielsen P.H."/>
        </authorList>
    </citation>
    <scope>NUCLEOTIDE SEQUENCE [LARGE SCALE GENOMIC DNA]</scope>
    <source>
        <strain evidence="10 11">T1-X7</strain>
    </source>
</reference>
<comment type="subcellular location">
    <subcellularLocation>
        <location evidence="1">Cell membrane</location>
        <topology evidence="1">Multi-pass membrane protein</topology>
    </subcellularLocation>
</comment>
<feature type="region of interest" description="Disordered" evidence="7">
    <location>
        <begin position="1"/>
        <end position="20"/>
    </location>
</feature>
<evidence type="ECO:0000259" key="9">
    <source>
        <dbReference type="PROSITE" id="PS50850"/>
    </source>
</evidence>
<dbReference type="Proteomes" id="UP000035721">
    <property type="component" value="Unassembled WGS sequence"/>
</dbReference>
<evidence type="ECO:0000256" key="5">
    <source>
        <dbReference type="ARBA" id="ARBA00022989"/>
    </source>
</evidence>
<evidence type="ECO:0000313" key="11">
    <source>
        <dbReference type="Proteomes" id="UP000035721"/>
    </source>
</evidence>
<dbReference type="Gene3D" id="1.20.1250.20">
    <property type="entry name" value="MFS general substrate transporter like domains"/>
    <property type="match status" value="1"/>
</dbReference>
<evidence type="ECO:0000256" key="6">
    <source>
        <dbReference type="ARBA" id="ARBA00023136"/>
    </source>
</evidence>
<dbReference type="AlphaFoldDB" id="A0A077LX36"/>
<feature type="transmembrane region" description="Helical" evidence="8">
    <location>
        <begin position="153"/>
        <end position="173"/>
    </location>
</feature>
<dbReference type="GO" id="GO:0005886">
    <property type="term" value="C:plasma membrane"/>
    <property type="evidence" value="ECO:0007669"/>
    <property type="project" value="UniProtKB-SubCell"/>
</dbReference>
<feature type="transmembrane region" description="Helical" evidence="8">
    <location>
        <begin position="347"/>
        <end position="364"/>
    </location>
</feature>
<evidence type="ECO:0000256" key="1">
    <source>
        <dbReference type="ARBA" id="ARBA00004651"/>
    </source>
</evidence>
<dbReference type="InterPro" id="IPR036259">
    <property type="entry name" value="MFS_trans_sf"/>
</dbReference>
<feature type="transmembrane region" description="Helical" evidence="8">
    <location>
        <begin position="318"/>
        <end position="340"/>
    </location>
</feature>
<evidence type="ECO:0000256" key="4">
    <source>
        <dbReference type="ARBA" id="ARBA00022692"/>
    </source>
</evidence>
<dbReference type="SUPFAM" id="SSF103473">
    <property type="entry name" value="MFS general substrate transporter"/>
    <property type="match status" value="1"/>
</dbReference>
<feature type="compositionally biased region" description="Polar residues" evidence="7">
    <location>
        <begin position="1"/>
        <end position="12"/>
    </location>
</feature>
<keyword evidence="5 8" id="KW-1133">Transmembrane helix</keyword>
<dbReference type="Gene3D" id="1.20.1720.10">
    <property type="entry name" value="Multidrug resistance protein D"/>
    <property type="match status" value="1"/>
</dbReference>
<evidence type="ECO:0000313" key="10">
    <source>
        <dbReference type="EMBL" id="CCH77442.1"/>
    </source>
</evidence>
<dbReference type="Pfam" id="PF07690">
    <property type="entry name" value="MFS_1"/>
    <property type="match status" value="1"/>
</dbReference>
<evidence type="ECO:0000256" key="8">
    <source>
        <dbReference type="SAM" id="Phobius"/>
    </source>
</evidence>
<evidence type="ECO:0000256" key="2">
    <source>
        <dbReference type="ARBA" id="ARBA00022448"/>
    </source>
</evidence>
<accession>A0A077LX36</accession>
<dbReference type="PANTHER" id="PTHR42718">
    <property type="entry name" value="MAJOR FACILITATOR SUPERFAMILY MULTIDRUG TRANSPORTER MFSC"/>
    <property type="match status" value="1"/>
</dbReference>
<feature type="transmembrane region" description="Helical" evidence="8">
    <location>
        <begin position="493"/>
        <end position="510"/>
    </location>
</feature>
<evidence type="ECO:0000256" key="7">
    <source>
        <dbReference type="SAM" id="MobiDB-lite"/>
    </source>
</evidence>
<gene>
    <name evidence="10" type="ORF">BN12_1970002</name>
</gene>
<dbReference type="PANTHER" id="PTHR42718:SF47">
    <property type="entry name" value="METHYL VIOLOGEN RESISTANCE PROTEIN SMVA"/>
    <property type="match status" value="1"/>
</dbReference>
<keyword evidence="6 8" id="KW-0472">Membrane</keyword>
<feature type="transmembrane region" description="Helical" evidence="8">
    <location>
        <begin position="71"/>
        <end position="88"/>
    </location>
</feature>
<dbReference type="STRING" id="1194083.BN12_1970002"/>
<comment type="caution">
    <text evidence="10">The sequence shown here is derived from an EMBL/GenBank/DDBJ whole genome shotgun (WGS) entry which is preliminary data.</text>
</comment>
<keyword evidence="11" id="KW-1185">Reference proteome</keyword>
<feature type="transmembrane region" description="Helical" evidence="8">
    <location>
        <begin position="285"/>
        <end position="306"/>
    </location>
</feature>
<dbReference type="InterPro" id="IPR005829">
    <property type="entry name" value="Sugar_transporter_CS"/>
</dbReference>
<dbReference type="GO" id="GO:0022857">
    <property type="term" value="F:transmembrane transporter activity"/>
    <property type="evidence" value="ECO:0007669"/>
    <property type="project" value="InterPro"/>
</dbReference>
<dbReference type="EMBL" id="CAJB01000109">
    <property type="protein sequence ID" value="CCH77442.1"/>
    <property type="molecule type" value="Genomic_DNA"/>
</dbReference>
<keyword evidence="4 8" id="KW-0812">Transmembrane</keyword>
<dbReference type="PRINTS" id="PR01036">
    <property type="entry name" value="TCRTETB"/>
</dbReference>
<dbReference type="InterPro" id="IPR020846">
    <property type="entry name" value="MFS_dom"/>
</dbReference>
<keyword evidence="3" id="KW-1003">Cell membrane</keyword>
<dbReference type="RefSeq" id="WP_048554409.1">
    <property type="nucleotide sequence ID" value="NZ_HF570958.1"/>
</dbReference>
<dbReference type="PROSITE" id="PS50850">
    <property type="entry name" value="MFS"/>
    <property type="match status" value="1"/>
</dbReference>
<keyword evidence="2" id="KW-0813">Transport</keyword>
<feature type="transmembrane region" description="Helical" evidence="8">
    <location>
        <begin position="418"/>
        <end position="435"/>
    </location>
</feature>
<organism evidence="10 11">
    <name type="scientific">Nostocoides japonicum T1-X7</name>
    <dbReference type="NCBI Taxonomy" id="1194083"/>
    <lineage>
        <taxon>Bacteria</taxon>
        <taxon>Bacillati</taxon>
        <taxon>Actinomycetota</taxon>
        <taxon>Actinomycetes</taxon>
        <taxon>Micrococcales</taxon>
        <taxon>Intrasporangiaceae</taxon>
        <taxon>Nostocoides</taxon>
    </lineage>
</organism>
<dbReference type="CDD" id="cd17321">
    <property type="entry name" value="MFS_MMR_MDR_like"/>
    <property type="match status" value="1"/>
</dbReference>